<dbReference type="AlphaFoldDB" id="A0A2J7REN9"/>
<keyword evidence="9" id="KW-1185">Reference proteome</keyword>
<reference evidence="8 9" key="1">
    <citation type="submission" date="2017-12" db="EMBL/GenBank/DDBJ databases">
        <title>Hemimetabolous genomes reveal molecular basis of termite eusociality.</title>
        <authorList>
            <person name="Harrison M.C."/>
            <person name="Jongepier E."/>
            <person name="Robertson H.M."/>
            <person name="Arning N."/>
            <person name="Bitard-Feildel T."/>
            <person name="Chao H."/>
            <person name="Childers C.P."/>
            <person name="Dinh H."/>
            <person name="Doddapaneni H."/>
            <person name="Dugan S."/>
            <person name="Gowin J."/>
            <person name="Greiner C."/>
            <person name="Han Y."/>
            <person name="Hu H."/>
            <person name="Hughes D.S.T."/>
            <person name="Huylmans A.-K."/>
            <person name="Kemena C."/>
            <person name="Kremer L.P.M."/>
            <person name="Lee S.L."/>
            <person name="Lopez-Ezquerra A."/>
            <person name="Mallet L."/>
            <person name="Monroy-Kuhn J.M."/>
            <person name="Moser A."/>
            <person name="Murali S.C."/>
            <person name="Muzny D.M."/>
            <person name="Otani S."/>
            <person name="Piulachs M.-D."/>
            <person name="Poelchau M."/>
            <person name="Qu J."/>
            <person name="Schaub F."/>
            <person name="Wada-Katsumata A."/>
            <person name="Worley K.C."/>
            <person name="Xie Q."/>
            <person name="Ylla G."/>
            <person name="Poulsen M."/>
            <person name="Gibbs R.A."/>
            <person name="Schal C."/>
            <person name="Richards S."/>
            <person name="Belles X."/>
            <person name="Korb J."/>
            <person name="Bornberg-Bauer E."/>
        </authorList>
    </citation>
    <scope>NUCLEOTIDE SEQUENCE [LARGE SCALE GENOMIC DNA]</scope>
    <source>
        <tissue evidence="8">Whole body</tissue>
    </source>
</reference>
<evidence type="ECO:0000256" key="5">
    <source>
        <dbReference type="ARBA" id="ARBA00023306"/>
    </source>
</evidence>
<comment type="subcellular location">
    <subcellularLocation>
        <location evidence="1">Nucleus</location>
    </subcellularLocation>
</comment>
<evidence type="ECO:0000313" key="8">
    <source>
        <dbReference type="EMBL" id="PNF39280.1"/>
    </source>
</evidence>
<feature type="region of interest" description="Disordered" evidence="7">
    <location>
        <begin position="1197"/>
        <end position="1258"/>
    </location>
</feature>
<accession>A0A2J7REN9</accession>
<dbReference type="GO" id="GO:0005634">
    <property type="term" value="C:nucleus"/>
    <property type="evidence" value="ECO:0007669"/>
    <property type="project" value="UniProtKB-SubCell"/>
</dbReference>
<dbReference type="InterPro" id="IPR039776">
    <property type="entry name" value="Pds5"/>
</dbReference>
<feature type="coiled-coil region" evidence="6">
    <location>
        <begin position="20"/>
        <end position="47"/>
    </location>
</feature>
<dbReference type="InterPro" id="IPR011989">
    <property type="entry name" value="ARM-like"/>
</dbReference>
<keyword evidence="5" id="KW-0131">Cell cycle</keyword>
<name>A0A2J7REN9_9NEOP</name>
<dbReference type="Gene3D" id="1.25.10.10">
    <property type="entry name" value="Leucine-rich Repeat Variant"/>
    <property type="match status" value="1"/>
</dbReference>
<keyword evidence="2" id="KW-0132">Cell division</keyword>
<dbReference type="Proteomes" id="UP000235965">
    <property type="component" value="Unassembled WGS sequence"/>
</dbReference>
<dbReference type="STRING" id="105785.A0A2J7REN9"/>
<proteinExistence type="predicted"/>
<sequence>MTSEILYPPDCLPVSAEQPLKELITGLKNLLLNLQSLEQEGTDLEDNCDEFIPLFRHLSSHDFLSHVDPLVKMTVACCLGQLLRFLPYRSFLWNDKELMVLLNFFVKQLEYFGTSDGNTFKYCVSLLKILNKTEILSKLFMCLEYTTNKEHIYDTFLLTVCEVVCTKINISMVEVHVVQLLQNFISNSKYTSNTGIDIILSSILQENVVKYPGLYRVAVKVIRKCSRALDFPVKMLLFRGLQQDGIPMKTRISGREFEVMFELHHICPTLLVGVWNQLEDFMLGYTESSNKKIALTLLANMFSEENSNFAITYRRLWNDFKNCVNEPSSFGRSLLVARAPKFLVNQPDLCEDIIHILQQRMYDSETTIRFGVVKAINKATKTNLDILQHSALLDILKHSSCDNNEIVRKEALTTLGQIYRRIVDSNSPGLMMKAIWIANTLMHLYRAPYDLNIYIPDIEKVIVKCLVPCDLPVDWRMKKLLQLWCLLDDESRNNFHHKQVLKKRAYECTHQLLSLYQGPPSDELSSKQLEWHREMVAGKLSLTMGNQKEAHHRLLLLTKELAANRKLLSFLQEYANENNFCEDYERLWTENQDIVSYTSERKKRSLTSKRRVLKKESIVLSVKSLCAKLASFLVDEVAMKELLTLVMDCVTRSDVAKDLHIAESTAAKLGIELLCEYFYLMPCLAFKNESTMDQLLLLLTVDDCHYSLPALKIFVTLSSYKPLGEVFPEFVSDHLVPLWFQFATSSTPTQAKLATCCLCSHASEPVISHILTELMKNLDLVDEHYLTKEVAVGHFATHLPNYTDTRCIAYVTEMCHKFVQKSIFQDLEDESSNDVQWYEKDCLPYETKCKVQALKALTRLTVRLREQTTTEKTLSILSKIVENGGAYSNINNLSTATKAWLRLTAGCAFLKICDVPYLYAKQVQKTYFFKMAVLMKDESESVQRLFVKKLCERLMQWEQQRYGLPSMFISYFVLAGTEQDEEVKSFISDALNLCVQDKRQQVWSIMCVTRLFKNMSHLLTCCQQALPEFCVQAALQIVARFVLDFTDDTSVQRAYVCLFFLLNSLLSSKNGNFGLLATDFYIKLFELMRSCRNTVNPEDEELNKKIWAMCEVGEYLLSTVNSVVNNDAEVPVPVLDETFHKMDPSIDNTAVKYLTVNMENLLNETVASQLGGEFEEGELEEEGEECSSDDEEVAVFYPNKGQYEIQKQTRSRTESPQATSNAEESPRTRMRLQISRIQRSARKRRRKSSSLRKNQEAE</sequence>
<evidence type="ECO:0000256" key="1">
    <source>
        <dbReference type="ARBA" id="ARBA00004123"/>
    </source>
</evidence>
<feature type="compositionally biased region" description="Basic residues" evidence="7">
    <location>
        <begin position="1239"/>
        <end position="1250"/>
    </location>
</feature>
<dbReference type="Pfam" id="PF20168">
    <property type="entry name" value="PDS5"/>
    <property type="match status" value="1"/>
</dbReference>
<evidence type="ECO:0000256" key="3">
    <source>
        <dbReference type="ARBA" id="ARBA00022776"/>
    </source>
</evidence>
<evidence type="ECO:0000313" key="9">
    <source>
        <dbReference type="Proteomes" id="UP000235965"/>
    </source>
</evidence>
<keyword evidence="3" id="KW-0498">Mitosis</keyword>
<dbReference type="SUPFAM" id="SSF48371">
    <property type="entry name" value="ARM repeat"/>
    <property type="match status" value="1"/>
</dbReference>
<dbReference type="GO" id="GO:0000785">
    <property type="term" value="C:chromatin"/>
    <property type="evidence" value="ECO:0007669"/>
    <property type="project" value="TreeGrafter"/>
</dbReference>
<comment type="caution">
    <text evidence="8">The sequence shown here is derived from an EMBL/GenBank/DDBJ whole genome shotgun (WGS) entry which is preliminary data.</text>
</comment>
<gene>
    <name evidence="8" type="ORF">B7P43_G16692</name>
</gene>
<evidence type="ECO:0000256" key="2">
    <source>
        <dbReference type="ARBA" id="ARBA00022618"/>
    </source>
</evidence>
<dbReference type="GO" id="GO:0007064">
    <property type="term" value="P:mitotic sister chromatid cohesion"/>
    <property type="evidence" value="ECO:0007669"/>
    <property type="project" value="InterPro"/>
</dbReference>
<protein>
    <submittedName>
        <fullName evidence="8">Uncharacterized protein</fullName>
    </submittedName>
</protein>
<dbReference type="GO" id="GO:0006281">
    <property type="term" value="P:DNA repair"/>
    <property type="evidence" value="ECO:0007669"/>
    <property type="project" value="TreeGrafter"/>
</dbReference>
<dbReference type="CDD" id="cd19953">
    <property type="entry name" value="PDS5"/>
    <property type="match status" value="1"/>
</dbReference>
<feature type="compositionally biased region" description="Polar residues" evidence="7">
    <location>
        <begin position="1214"/>
        <end position="1223"/>
    </location>
</feature>
<keyword evidence="6" id="KW-0175">Coiled coil</keyword>
<dbReference type="PANTHER" id="PTHR12663">
    <property type="entry name" value="ANDROGEN INDUCED INHIBITOR OF PROLIFERATION AS3 / PDS5-RELATED"/>
    <property type="match status" value="1"/>
</dbReference>
<evidence type="ECO:0000256" key="7">
    <source>
        <dbReference type="SAM" id="MobiDB-lite"/>
    </source>
</evidence>
<dbReference type="PANTHER" id="PTHR12663:SF0">
    <property type="entry name" value="PRECOCIOUS DISSOCIATION OF SISTERS 5, ISOFORM A"/>
    <property type="match status" value="1"/>
</dbReference>
<dbReference type="GO" id="GO:0051301">
    <property type="term" value="P:cell division"/>
    <property type="evidence" value="ECO:0007669"/>
    <property type="project" value="UniProtKB-KW"/>
</dbReference>
<keyword evidence="4" id="KW-0539">Nucleus</keyword>
<dbReference type="InParanoid" id="A0A2J7REN9"/>
<dbReference type="EMBL" id="NEVH01004959">
    <property type="protein sequence ID" value="PNF39280.1"/>
    <property type="molecule type" value="Genomic_DNA"/>
</dbReference>
<dbReference type="OrthoDB" id="200660at2759"/>
<evidence type="ECO:0000256" key="4">
    <source>
        <dbReference type="ARBA" id="ARBA00023242"/>
    </source>
</evidence>
<dbReference type="InterPro" id="IPR016024">
    <property type="entry name" value="ARM-type_fold"/>
</dbReference>
<evidence type="ECO:0000256" key="6">
    <source>
        <dbReference type="SAM" id="Coils"/>
    </source>
</evidence>
<organism evidence="8 9">
    <name type="scientific">Cryptotermes secundus</name>
    <dbReference type="NCBI Taxonomy" id="105785"/>
    <lineage>
        <taxon>Eukaryota</taxon>
        <taxon>Metazoa</taxon>
        <taxon>Ecdysozoa</taxon>
        <taxon>Arthropoda</taxon>
        <taxon>Hexapoda</taxon>
        <taxon>Insecta</taxon>
        <taxon>Pterygota</taxon>
        <taxon>Neoptera</taxon>
        <taxon>Polyneoptera</taxon>
        <taxon>Dictyoptera</taxon>
        <taxon>Blattodea</taxon>
        <taxon>Blattoidea</taxon>
        <taxon>Termitoidae</taxon>
        <taxon>Kalotermitidae</taxon>
        <taxon>Cryptotermitinae</taxon>
        <taxon>Cryptotermes</taxon>
    </lineage>
</organism>